<dbReference type="Gene3D" id="2.40.50.200">
    <property type="entry name" value="Bacterial OB-fold"/>
    <property type="match status" value="1"/>
</dbReference>
<dbReference type="InterPro" id="IPR036700">
    <property type="entry name" value="BOBF_sf"/>
</dbReference>
<dbReference type="Proteomes" id="UP001230978">
    <property type="component" value="Chromosome"/>
</dbReference>
<evidence type="ECO:0000313" key="2">
    <source>
        <dbReference type="EMBL" id="WGV15487.1"/>
    </source>
</evidence>
<name>A0ABY8Q4E3_9RHOB</name>
<keyword evidence="3" id="KW-1185">Reference proteome</keyword>
<gene>
    <name evidence="2" type="ORF">QF092_14640</name>
</gene>
<reference evidence="2 3" key="1">
    <citation type="submission" date="2023-04" db="EMBL/GenBank/DDBJ databases">
        <title>YMD61, complete Genome.</title>
        <authorList>
            <person name="Zhang J."/>
        </authorList>
    </citation>
    <scope>NUCLEOTIDE SEQUENCE [LARGE SCALE GENOMIC DNA]</scope>
    <source>
        <strain evidence="2 3">YMD61</strain>
    </source>
</reference>
<evidence type="ECO:0000313" key="3">
    <source>
        <dbReference type="Proteomes" id="UP001230978"/>
    </source>
</evidence>
<organism evidence="2 3">
    <name type="scientific">Fuscovulum ytuae</name>
    <dbReference type="NCBI Taxonomy" id="3042299"/>
    <lineage>
        <taxon>Bacteria</taxon>
        <taxon>Pseudomonadati</taxon>
        <taxon>Pseudomonadota</taxon>
        <taxon>Alphaproteobacteria</taxon>
        <taxon>Rhodobacterales</taxon>
        <taxon>Paracoccaceae</taxon>
        <taxon>Fuscovulum</taxon>
    </lineage>
</organism>
<evidence type="ECO:0000256" key="1">
    <source>
        <dbReference type="SAM" id="SignalP"/>
    </source>
</evidence>
<dbReference type="SUPFAM" id="SSF101756">
    <property type="entry name" value="Hypothetical protein YgiW"/>
    <property type="match status" value="1"/>
</dbReference>
<dbReference type="EMBL" id="CP124535">
    <property type="protein sequence ID" value="WGV15487.1"/>
    <property type="molecule type" value="Genomic_DNA"/>
</dbReference>
<accession>A0ABY8Q4E3</accession>
<dbReference type="RefSeq" id="WP_281464906.1">
    <property type="nucleotide sequence ID" value="NZ_CP124535.1"/>
</dbReference>
<feature type="chain" id="PRO_5046173273" description="Bacterial OB-fold domain-containing protein" evidence="1">
    <location>
        <begin position="19"/>
        <end position="113"/>
    </location>
</feature>
<proteinExistence type="predicted"/>
<sequence length="113" mass="12158">MRSLFLLAGLAVASPAFANTTPATAVAIGDLQYGSSATIRGVVDQITDEDEFRLRDESGSVLVYIGPGIVPFNTGEEITISGIVDRDFGRLEVYAREATRADGSLVTFDHRYD</sequence>
<evidence type="ECO:0008006" key="4">
    <source>
        <dbReference type="Google" id="ProtNLM"/>
    </source>
</evidence>
<protein>
    <recommendedName>
        <fullName evidence="4">Bacterial OB-fold domain-containing protein</fullName>
    </recommendedName>
</protein>
<keyword evidence="1" id="KW-0732">Signal</keyword>
<feature type="signal peptide" evidence="1">
    <location>
        <begin position="1"/>
        <end position="18"/>
    </location>
</feature>